<sequence length="131" mass="15430">MYLVVLPDHKSKIAEKKKNIYISYIVSILRDIIILCDISTAAARLWIDREVKESKEDDVDVVMKRSYIEEKVFGRHTTLELKKKKKQFVDFIEFGYLEQLFQDIGMVLCGPIFGCPLMYFSDFDLVLCHWL</sequence>
<proteinExistence type="predicted"/>
<keyword evidence="2" id="KW-1185">Reference proteome</keyword>
<gene>
    <name evidence="1" type="ORF">RFI_36126</name>
</gene>
<dbReference type="EMBL" id="ASPP01038635">
    <property type="protein sequence ID" value="ETO01314.1"/>
    <property type="molecule type" value="Genomic_DNA"/>
</dbReference>
<name>X6LI69_RETFI</name>
<accession>X6LI69</accession>
<evidence type="ECO:0000313" key="2">
    <source>
        <dbReference type="Proteomes" id="UP000023152"/>
    </source>
</evidence>
<dbReference type="Proteomes" id="UP000023152">
    <property type="component" value="Unassembled WGS sequence"/>
</dbReference>
<protein>
    <submittedName>
        <fullName evidence="1">Uncharacterized protein</fullName>
    </submittedName>
</protein>
<organism evidence="1 2">
    <name type="scientific">Reticulomyxa filosa</name>
    <dbReference type="NCBI Taxonomy" id="46433"/>
    <lineage>
        <taxon>Eukaryota</taxon>
        <taxon>Sar</taxon>
        <taxon>Rhizaria</taxon>
        <taxon>Retaria</taxon>
        <taxon>Foraminifera</taxon>
        <taxon>Monothalamids</taxon>
        <taxon>Reticulomyxidae</taxon>
        <taxon>Reticulomyxa</taxon>
    </lineage>
</organism>
<evidence type="ECO:0000313" key="1">
    <source>
        <dbReference type="EMBL" id="ETO01314.1"/>
    </source>
</evidence>
<dbReference type="AlphaFoldDB" id="X6LI69"/>
<comment type="caution">
    <text evidence="1">The sequence shown here is derived from an EMBL/GenBank/DDBJ whole genome shotgun (WGS) entry which is preliminary data.</text>
</comment>
<reference evidence="1 2" key="1">
    <citation type="journal article" date="2013" name="Curr. Biol.">
        <title>The Genome of the Foraminiferan Reticulomyxa filosa.</title>
        <authorList>
            <person name="Glockner G."/>
            <person name="Hulsmann N."/>
            <person name="Schleicher M."/>
            <person name="Noegel A.A."/>
            <person name="Eichinger L."/>
            <person name="Gallinger C."/>
            <person name="Pawlowski J."/>
            <person name="Sierra R."/>
            <person name="Euteneuer U."/>
            <person name="Pillet L."/>
            <person name="Moustafa A."/>
            <person name="Platzer M."/>
            <person name="Groth M."/>
            <person name="Szafranski K."/>
            <person name="Schliwa M."/>
        </authorList>
    </citation>
    <scope>NUCLEOTIDE SEQUENCE [LARGE SCALE GENOMIC DNA]</scope>
</reference>